<sequence>MLLREEIRNHDRSSGLRIGIGGDDAGFSYKSVIAADLGADPRVSSVTDFGPSSETDKTAYLGLAAAETAAVDGFDRAVLICGTGLRVAISANKVPGVRAVDDFETVCRMIYLMSLTYPSANCTVS</sequence>
<organism evidence="3 4">
    <name type="scientific">Colletotrichum trifolii</name>
    <dbReference type="NCBI Taxonomy" id="5466"/>
    <lineage>
        <taxon>Eukaryota</taxon>
        <taxon>Fungi</taxon>
        <taxon>Dikarya</taxon>
        <taxon>Ascomycota</taxon>
        <taxon>Pezizomycotina</taxon>
        <taxon>Sordariomycetes</taxon>
        <taxon>Hypocreomycetidae</taxon>
        <taxon>Glomerellales</taxon>
        <taxon>Glomerellaceae</taxon>
        <taxon>Colletotrichum</taxon>
        <taxon>Colletotrichum orbiculare species complex</taxon>
    </lineage>
</organism>
<evidence type="ECO:0000313" key="4">
    <source>
        <dbReference type="Proteomes" id="UP000295703"/>
    </source>
</evidence>
<evidence type="ECO:0000313" key="3">
    <source>
        <dbReference type="EMBL" id="TDZ44793.1"/>
    </source>
</evidence>
<keyword evidence="4" id="KW-1185">Reference proteome</keyword>
<dbReference type="InterPro" id="IPR051812">
    <property type="entry name" value="SPI_LacAB/RpiB"/>
</dbReference>
<comment type="caution">
    <text evidence="3">The sequence shown here is derived from an EMBL/GenBank/DDBJ whole genome shotgun (WGS) entry which is preliminary data.</text>
</comment>
<comment type="similarity">
    <text evidence="1">Belongs to the LacAB/RpiB family.</text>
</comment>
<dbReference type="EMBL" id="RYZW01000126">
    <property type="protein sequence ID" value="TDZ44793.1"/>
    <property type="molecule type" value="Genomic_DNA"/>
</dbReference>
<dbReference type="Proteomes" id="UP000295703">
    <property type="component" value="Unassembled WGS sequence"/>
</dbReference>
<accession>A0A4R8QQZ1</accession>
<dbReference type="GO" id="GO:0005975">
    <property type="term" value="P:carbohydrate metabolic process"/>
    <property type="evidence" value="ECO:0007669"/>
    <property type="project" value="InterPro"/>
</dbReference>
<proteinExistence type="inferred from homology"/>
<reference evidence="3 4" key="1">
    <citation type="submission" date="2018-12" db="EMBL/GenBank/DDBJ databases">
        <title>Genome sequence and assembly of Colletotrichum trifolii.</title>
        <authorList>
            <person name="Gan P."/>
            <person name="Shirasu K."/>
        </authorList>
    </citation>
    <scope>NUCLEOTIDE SEQUENCE [LARGE SCALE GENOMIC DNA]</scope>
    <source>
        <strain evidence="3 4">543-2</strain>
    </source>
</reference>
<keyword evidence="2 3" id="KW-0413">Isomerase</keyword>
<evidence type="ECO:0000256" key="1">
    <source>
        <dbReference type="ARBA" id="ARBA00008754"/>
    </source>
</evidence>
<dbReference type="InterPro" id="IPR036569">
    <property type="entry name" value="RpiB_LacA_LacB_sf"/>
</dbReference>
<dbReference type="STRING" id="5466.A0A4R8QQZ1"/>
<dbReference type="PANTHER" id="PTHR43732:SF1">
    <property type="entry name" value="RIBOSE 5-PHOSPHATE ISOMERASE"/>
    <property type="match status" value="1"/>
</dbReference>
<name>A0A4R8QQZ1_COLTR</name>
<dbReference type="SUPFAM" id="SSF89623">
    <property type="entry name" value="Ribose/Galactose isomerase RpiB/AlsB"/>
    <property type="match status" value="1"/>
</dbReference>
<evidence type="ECO:0000256" key="2">
    <source>
        <dbReference type="ARBA" id="ARBA00023235"/>
    </source>
</evidence>
<gene>
    <name evidence="3" type="ORF">CTRI78_v009330</name>
</gene>
<dbReference type="AlphaFoldDB" id="A0A4R8QQZ1"/>
<protein>
    <submittedName>
        <fullName evidence="3">Putative ribose 5-phosphate isomerase</fullName>
    </submittedName>
</protein>
<dbReference type="Pfam" id="PF02502">
    <property type="entry name" value="LacAB_rpiB"/>
    <property type="match status" value="1"/>
</dbReference>
<dbReference type="PANTHER" id="PTHR43732">
    <property type="entry name" value="RIBOSE 5-PHOSPHATE ISOMERASE-RELATED"/>
    <property type="match status" value="1"/>
</dbReference>
<dbReference type="GO" id="GO:0016853">
    <property type="term" value="F:isomerase activity"/>
    <property type="evidence" value="ECO:0007669"/>
    <property type="project" value="UniProtKB-KW"/>
</dbReference>
<dbReference type="Gene3D" id="3.40.1400.10">
    <property type="entry name" value="Sugar-phosphate isomerase, RpiB/LacA/LacB"/>
    <property type="match status" value="1"/>
</dbReference>
<dbReference type="InterPro" id="IPR003500">
    <property type="entry name" value="RpiB_LacA_LacB"/>
</dbReference>